<dbReference type="InterPro" id="IPR016181">
    <property type="entry name" value="Acyl_CoA_acyltransferase"/>
</dbReference>
<gene>
    <name evidence="2" type="ORF">SAMN05660297_02376</name>
</gene>
<dbReference type="InterPro" id="IPR050276">
    <property type="entry name" value="MshD_Acetyltransferase"/>
</dbReference>
<dbReference type="PANTHER" id="PTHR43617">
    <property type="entry name" value="L-AMINO ACID N-ACETYLTRANSFERASE"/>
    <property type="match status" value="1"/>
</dbReference>
<sequence>MNNNVSIRRISQKERYKVNELIKKRAPKEYQEYLSEDEGQLGIVNSDYFFIYVAEVGSEPVGYIHIALIPKPDKRKGTMFIDDLWVEPEHRRKGIAEKLMEEAFKLTKKYDFVEFRLVVNTDNESAINLYRKKGFELSGGFFGRKPVTADC</sequence>
<evidence type="ECO:0000313" key="3">
    <source>
        <dbReference type="Proteomes" id="UP000199568"/>
    </source>
</evidence>
<organism evidence="2 3">
    <name type="scientific">Natronincola peptidivorans</name>
    <dbReference type="NCBI Taxonomy" id="426128"/>
    <lineage>
        <taxon>Bacteria</taxon>
        <taxon>Bacillati</taxon>
        <taxon>Bacillota</taxon>
        <taxon>Clostridia</taxon>
        <taxon>Peptostreptococcales</taxon>
        <taxon>Natronincolaceae</taxon>
        <taxon>Natronincola</taxon>
    </lineage>
</organism>
<dbReference type="Pfam" id="PF00583">
    <property type="entry name" value="Acetyltransf_1"/>
    <property type="match status" value="1"/>
</dbReference>
<dbReference type="AlphaFoldDB" id="A0A1I0EBF8"/>
<feature type="domain" description="N-acetyltransferase" evidence="1">
    <location>
        <begin position="5"/>
        <end position="151"/>
    </location>
</feature>
<keyword evidence="2" id="KW-0808">Transferase</keyword>
<evidence type="ECO:0000259" key="1">
    <source>
        <dbReference type="PROSITE" id="PS51186"/>
    </source>
</evidence>
<proteinExistence type="predicted"/>
<protein>
    <submittedName>
        <fullName evidence="2">Acetyltransferase (GNAT) family protein</fullName>
    </submittedName>
</protein>
<dbReference type="SUPFAM" id="SSF55729">
    <property type="entry name" value="Acyl-CoA N-acyltransferases (Nat)"/>
    <property type="match status" value="1"/>
</dbReference>
<keyword evidence="3" id="KW-1185">Reference proteome</keyword>
<dbReference type="PROSITE" id="PS51186">
    <property type="entry name" value="GNAT"/>
    <property type="match status" value="1"/>
</dbReference>
<reference evidence="2 3" key="1">
    <citation type="submission" date="2016-10" db="EMBL/GenBank/DDBJ databases">
        <authorList>
            <person name="de Groot N.N."/>
        </authorList>
    </citation>
    <scope>NUCLEOTIDE SEQUENCE [LARGE SCALE GENOMIC DNA]</scope>
    <source>
        <strain evidence="2 3">DSM 18979</strain>
    </source>
</reference>
<dbReference type="CDD" id="cd04301">
    <property type="entry name" value="NAT_SF"/>
    <property type="match status" value="1"/>
</dbReference>
<dbReference type="STRING" id="426128.SAMN05660297_02376"/>
<dbReference type="GO" id="GO:0016747">
    <property type="term" value="F:acyltransferase activity, transferring groups other than amino-acyl groups"/>
    <property type="evidence" value="ECO:0007669"/>
    <property type="project" value="InterPro"/>
</dbReference>
<dbReference type="Gene3D" id="3.40.630.30">
    <property type="match status" value="1"/>
</dbReference>
<evidence type="ECO:0000313" key="2">
    <source>
        <dbReference type="EMBL" id="SET42567.1"/>
    </source>
</evidence>
<name>A0A1I0EBF8_9FIRM</name>
<dbReference type="InterPro" id="IPR000182">
    <property type="entry name" value="GNAT_dom"/>
</dbReference>
<accession>A0A1I0EBF8</accession>
<dbReference type="Proteomes" id="UP000199568">
    <property type="component" value="Unassembled WGS sequence"/>
</dbReference>
<dbReference type="EMBL" id="FOHU01000010">
    <property type="protein sequence ID" value="SET42567.1"/>
    <property type="molecule type" value="Genomic_DNA"/>
</dbReference>
<dbReference type="RefSeq" id="WP_170834796.1">
    <property type="nucleotide sequence ID" value="NZ_FOHU01000010.1"/>
</dbReference>